<accession>A0AAV8Q9K1</accession>
<comment type="caution">
    <text evidence="2">The sequence shown here is derived from an EMBL/GenBank/DDBJ whole genome shotgun (WGS) entry which is preliminary data.</text>
</comment>
<organism evidence="2 3">
    <name type="scientific">Ensete ventricosum</name>
    <name type="common">Abyssinian banana</name>
    <name type="synonym">Musa ensete</name>
    <dbReference type="NCBI Taxonomy" id="4639"/>
    <lineage>
        <taxon>Eukaryota</taxon>
        <taxon>Viridiplantae</taxon>
        <taxon>Streptophyta</taxon>
        <taxon>Embryophyta</taxon>
        <taxon>Tracheophyta</taxon>
        <taxon>Spermatophyta</taxon>
        <taxon>Magnoliopsida</taxon>
        <taxon>Liliopsida</taxon>
        <taxon>Zingiberales</taxon>
        <taxon>Musaceae</taxon>
        <taxon>Ensete</taxon>
    </lineage>
</organism>
<evidence type="ECO:0000313" key="3">
    <source>
        <dbReference type="Proteomes" id="UP001222027"/>
    </source>
</evidence>
<name>A0AAV8Q9K1_ENSVE</name>
<evidence type="ECO:0000256" key="1">
    <source>
        <dbReference type="SAM" id="Phobius"/>
    </source>
</evidence>
<evidence type="ECO:0000313" key="2">
    <source>
        <dbReference type="EMBL" id="KAJ8465549.1"/>
    </source>
</evidence>
<sequence length="143" mass="15592">MAKITSSRNFSPANELDPKPICLNRFHRHPADSLGRSRAFRSRLSPLVGSDSGGERMPGGRVPKPLRVLGTATAFFFGGLFTLSLASSVAMRSLRSLAEAKRKKVALPCAACKGKGFYGCKKQNPEMLELSWEGLCMIHPMLL</sequence>
<feature type="transmembrane region" description="Helical" evidence="1">
    <location>
        <begin position="74"/>
        <end position="94"/>
    </location>
</feature>
<keyword evidence="3" id="KW-1185">Reference proteome</keyword>
<keyword evidence="1" id="KW-1133">Transmembrane helix</keyword>
<proteinExistence type="predicted"/>
<dbReference type="EMBL" id="JAQQAF010000008">
    <property type="protein sequence ID" value="KAJ8465549.1"/>
    <property type="molecule type" value="Genomic_DNA"/>
</dbReference>
<keyword evidence="1" id="KW-0812">Transmembrane</keyword>
<keyword evidence="1" id="KW-0472">Membrane</keyword>
<dbReference type="Proteomes" id="UP001222027">
    <property type="component" value="Unassembled WGS sequence"/>
</dbReference>
<gene>
    <name evidence="2" type="ORF">OPV22_028101</name>
</gene>
<dbReference type="AlphaFoldDB" id="A0AAV8Q9K1"/>
<protein>
    <submittedName>
        <fullName evidence="2">Uncharacterized protein</fullName>
    </submittedName>
</protein>
<reference evidence="2 3" key="1">
    <citation type="submission" date="2022-12" db="EMBL/GenBank/DDBJ databases">
        <title>Chromosome-scale assembly of the Ensete ventricosum genome.</title>
        <authorList>
            <person name="Dussert Y."/>
            <person name="Stocks J."/>
            <person name="Wendawek A."/>
            <person name="Woldeyes F."/>
            <person name="Nichols R.A."/>
            <person name="Borrell J.S."/>
        </authorList>
    </citation>
    <scope>NUCLEOTIDE SEQUENCE [LARGE SCALE GENOMIC DNA]</scope>
    <source>
        <strain evidence="3">cv. Maze</strain>
        <tissue evidence="2">Seeds</tissue>
    </source>
</reference>